<dbReference type="Gene3D" id="3.55.50.30">
    <property type="match status" value="1"/>
</dbReference>
<dbReference type="Gene3D" id="2.60.120.1440">
    <property type="match status" value="1"/>
</dbReference>
<feature type="domain" description="FecR protein" evidence="1">
    <location>
        <begin position="177"/>
        <end position="270"/>
    </location>
</feature>
<dbReference type="PANTHER" id="PTHR30273:SF2">
    <property type="entry name" value="PROTEIN FECR"/>
    <property type="match status" value="1"/>
</dbReference>
<evidence type="ECO:0000259" key="2">
    <source>
        <dbReference type="Pfam" id="PF16344"/>
    </source>
</evidence>
<protein>
    <submittedName>
        <fullName evidence="3">Anti-sigma factor</fullName>
    </submittedName>
</protein>
<dbReference type="InterPro" id="IPR012373">
    <property type="entry name" value="Ferrdict_sens_TM"/>
</dbReference>
<dbReference type="PIRSF" id="PIRSF018266">
    <property type="entry name" value="FecR"/>
    <property type="match status" value="1"/>
</dbReference>
<dbReference type="Pfam" id="PF04773">
    <property type="entry name" value="FecR"/>
    <property type="match status" value="1"/>
</dbReference>
<proteinExistence type="predicted"/>
<reference evidence="3" key="1">
    <citation type="submission" date="2018-06" db="EMBL/GenBank/DDBJ databases">
        <authorList>
            <person name="Zhirakovskaya E."/>
        </authorList>
    </citation>
    <scope>NUCLEOTIDE SEQUENCE</scope>
</reference>
<dbReference type="GO" id="GO:0016989">
    <property type="term" value="F:sigma factor antagonist activity"/>
    <property type="evidence" value="ECO:0007669"/>
    <property type="project" value="TreeGrafter"/>
</dbReference>
<dbReference type="AlphaFoldDB" id="A0A3B0TNZ3"/>
<dbReference type="PANTHER" id="PTHR30273">
    <property type="entry name" value="PERIPLASMIC SIGNAL SENSOR AND SIGMA FACTOR ACTIVATOR FECR-RELATED"/>
    <property type="match status" value="1"/>
</dbReference>
<dbReference type="EMBL" id="UOEL01000019">
    <property type="protein sequence ID" value="VAW10364.1"/>
    <property type="molecule type" value="Genomic_DNA"/>
</dbReference>
<dbReference type="InterPro" id="IPR006860">
    <property type="entry name" value="FecR"/>
</dbReference>
<name>A0A3B0TNZ3_9ZZZZ</name>
<feature type="domain" description="Protein FecR C-terminal" evidence="2">
    <location>
        <begin position="314"/>
        <end position="384"/>
    </location>
</feature>
<dbReference type="InterPro" id="IPR032508">
    <property type="entry name" value="FecR_C"/>
</dbReference>
<dbReference type="Pfam" id="PF16344">
    <property type="entry name" value="FecR_C"/>
    <property type="match status" value="1"/>
</dbReference>
<gene>
    <name evidence="3" type="ORF">MNBD_BACTEROID03-1045</name>
</gene>
<accession>A0A3B0TNZ3</accession>
<evidence type="ECO:0000313" key="3">
    <source>
        <dbReference type="EMBL" id="VAW10364.1"/>
    </source>
</evidence>
<organism evidence="3">
    <name type="scientific">hydrothermal vent metagenome</name>
    <dbReference type="NCBI Taxonomy" id="652676"/>
    <lineage>
        <taxon>unclassified sequences</taxon>
        <taxon>metagenomes</taxon>
        <taxon>ecological metagenomes</taxon>
    </lineage>
</organism>
<sequence length="385" mass="43968">MKESEIEKIIVKFLTREANFNELEKLNVWLKNDKNTPIFNQFVKTEYLIAICMGEYDVKKAKKAINYKLKSIERKRKATIFKRMSIAASILLILGLSLFQLNTEDEVIEEISTTIDIGSSKAVLTLENGNQVSLENGKKYHNGKVSSNGEKLVYGQKKETKELQEKPSYNYLTIPRGGKFFVQLADGTRVWLNSDSKLKYPIKFLEGRTRSVELIYGEAYFEVSPSTDHNGAPFNVLTKMQEVNVLGTEFNIKAYDDDDEIATTLVEGKIAVQKGGVKRVLRPNEQSKTDLGSDMIEVLEIDVLQEISWKDGMFTFNEESLDEMMKVISRWYDAEIIFESAERKQFVFTGILERTKSVEDILKLIEAAGEGEVKFEIDNKTIIIK</sequence>
<evidence type="ECO:0000259" key="1">
    <source>
        <dbReference type="Pfam" id="PF04773"/>
    </source>
</evidence>